<feature type="region of interest" description="Disordered" evidence="1">
    <location>
        <begin position="1"/>
        <end position="47"/>
    </location>
</feature>
<comment type="caution">
    <text evidence="4">The sequence shown here is derived from an EMBL/GenBank/DDBJ whole genome shotgun (WGS) entry which is preliminary data.</text>
</comment>
<dbReference type="Pfam" id="PF18818">
    <property type="entry name" value="MPTase-PolyVal"/>
    <property type="match status" value="1"/>
</dbReference>
<dbReference type="InterPro" id="IPR013610">
    <property type="entry name" value="ArdC_N"/>
</dbReference>
<feature type="region of interest" description="Disordered" evidence="1">
    <location>
        <begin position="148"/>
        <end position="173"/>
    </location>
</feature>
<proteinExistence type="predicted"/>
<evidence type="ECO:0000259" key="2">
    <source>
        <dbReference type="Pfam" id="PF08401"/>
    </source>
</evidence>
<dbReference type="PATRIC" id="fig|158500.4.peg.1229"/>
<evidence type="ECO:0000256" key="1">
    <source>
        <dbReference type="SAM" id="MobiDB-lite"/>
    </source>
</evidence>
<evidence type="ECO:0000259" key="3">
    <source>
        <dbReference type="Pfam" id="PF18818"/>
    </source>
</evidence>
<feature type="domain" description="N-terminal" evidence="2">
    <location>
        <begin position="50"/>
        <end position="185"/>
    </location>
</feature>
<feature type="compositionally biased region" description="Low complexity" evidence="1">
    <location>
        <begin position="152"/>
        <end position="170"/>
    </location>
</feature>
<dbReference type="Proteomes" id="UP000024329">
    <property type="component" value="Unassembled WGS sequence"/>
</dbReference>
<organism evidence="4 5">
    <name type="scientific">Novosphingobium resinovorum</name>
    <dbReference type="NCBI Taxonomy" id="158500"/>
    <lineage>
        <taxon>Bacteria</taxon>
        <taxon>Pseudomonadati</taxon>
        <taxon>Pseudomonadota</taxon>
        <taxon>Alphaproteobacteria</taxon>
        <taxon>Sphingomonadales</taxon>
        <taxon>Sphingomonadaceae</taxon>
        <taxon>Novosphingobium</taxon>
    </lineage>
</organism>
<dbReference type="RefSeq" id="WP_081798922.1">
    <property type="nucleotide sequence ID" value="NZ_JFYZ01000002.1"/>
</dbReference>
<dbReference type="Pfam" id="PF08401">
    <property type="entry name" value="ArdcN"/>
    <property type="match status" value="1"/>
</dbReference>
<dbReference type="GO" id="GO:0003697">
    <property type="term" value="F:single-stranded DNA binding"/>
    <property type="evidence" value="ECO:0007669"/>
    <property type="project" value="InterPro"/>
</dbReference>
<reference evidence="4 5" key="1">
    <citation type="submission" date="2014-03" db="EMBL/GenBank/DDBJ databases">
        <title>Whole genome sequence of Novosphingobium resinovorum KF1.</title>
        <authorList>
            <person name="Gan H.M."/>
            <person name="Gan H.Y."/>
            <person name="Chew T.H."/>
            <person name="Savka M.A."/>
        </authorList>
    </citation>
    <scope>NUCLEOTIDE SEQUENCE [LARGE SCALE GENOMIC DNA]</scope>
    <source>
        <strain evidence="4 5">KF1</strain>
    </source>
</reference>
<sequence length="365" mass="38560">MAYHPQALAHGREARSTQSPAQPPAVAVKTRGRARSARRKGGEEAAPRASLYDEVTARIVAELEAGRVPWVRPWDAAAFAPGLPQNATSGRSYSGINILILWGEAVARSFTAQRWLTFRQARDAGGAVRKGETGTTIFYAARFTPKGGEGGDTSARGSSSSAASSSTSTSDGERSVPFLKRFTVFNIDQCEGLPSGCFAAEPPLPPRETVPVAEALIAASGADFRIGGGEAYYSPTGDYIAVPPQQAFRSQIDYYRTALHELGHWTGHPSRLDRDQRGVFASGAYGREELCAELASAFLCAALGIKPTVRHADYIGAWLAILRADTRAIFKAASLASKAADYLLGFVPSLPSGAARGADAVGGGQ</sequence>
<gene>
    <name evidence="4" type="ORF">BV97_01195</name>
</gene>
<dbReference type="eggNOG" id="COG4227">
    <property type="taxonomic scope" value="Bacteria"/>
</dbReference>
<protein>
    <recommendedName>
        <fullName evidence="6">Antirepressor</fullName>
    </recommendedName>
</protein>
<name>A0A031K5W6_9SPHN</name>
<feature type="domain" description="Polyvalent protein metallopeptidase" evidence="3">
    <location>
        <begin position="213"/>
        <end position="334"/>
    </location>
</feature>
<evidence type="ECO:0000313" key="5">
    <source>
        <dbReference type="Proteomes" id="UP000024329"/>
    </source>
</evidence>
<accession>A0A031K5W6</accession>
<evidence type="ECO:0008006" key="6">
    <source>
        <dbReference type="Google" id="ProtNLM"/>
    </source>
</evidence>
<evidence type="ECO:0000313" key="4">
    <source>
        <dbReference type="EMBL" id="EZP84002.1"/>
    </source>
</evidence>
<feature type="compositionally biased region" description="Basic residues" evidence="1">
    <location>
        <begin position="30"/>
        <end position="39"/>
    </location>
</feature>
<dbReference type="InterPro" id="IPR041459">
    <property type="entry name" value="MPTase-PolyVal"/>
</dbReference>
<dbReference type="EMBL" id="JFYZ01000002">
    <property type="protein sequence ID" value="EZP84002.1"/>
    <property type="molecule type" value="Genomic_DNA"/>
</dbReference>
<dbReference type="AlphaFoldDB" id="A0A031K5W6"/>